<evidence type="ECO:0000313" key="4">
    <source>
        <dbReference type="Proteomes" id="UP000054937"/>
    </source>
</evidence>
<evidence type="ECO:0000259" key="2">
    <source>
        <dbReference type="PROSITE" id="PS50174"/>
    </source>
</evidence>
<reference evidence="3 4" key="1">
    <citation type="journal article" date="2015" name="Sci. Rep.">
        <title>Genome of the facultative scuticociliatosis pathogen Pseudocohnilembus persalinus provides insight into its virulence through horizontal gene transfer.</title>
        <authorList>
            <person name="Xiong J."/>
            <person name="Wang G."/>
            <person name="Cheng J."/>
            <person name="Tian M."/>
            <person name="Pan X."/>
            <person name="Warren A."/>
            <person name="Jiang C."/>
            <person name="Yuan D."/>
            <person name="Miao W."/>
        </authorList>
    </citation>
    <scope>NUCLEOTIDE SEQUENCE [LARGE SCALE GENOMIC DNA]</scope>
    <source>
        <strain evidence="3">36N120E</strain>
    </source>
</reference>
<sequence>MSQRYKERLLNNNGISNKKFESELGIKLLEKMGWKQGNGLGKSQHGMTDCLQFKKREEGIGLGHTGVEQNDFKWNNNWWDNSFNNIANKVKIGANALQQDTTDDSESESEEITQVTRKVVIKKKDAKTGLTKDIIDQFVESTTSRSIHHHTNNNNKNNNKNKQVKQRKYSQLSCSSAGSEEKALLQQRLKQESKILKKNISKQKAKKN</sequence>
<dbReference type="PROSITE" id="PS50174">
    <property type="entry name" value="G_PATCH"/>
    <property type="match status" value="1"/>
</dbReference>
<dbReference type="OrthoDB" id="291080at2759"/>
<dbReference type="InterPro" id="IPR000467">
    <property type="entry name" value="G_patch_dom"/>
</dbReference>
<dbReference type="GO" id="GO:0003676">
    <property type="term" value="F:nucleic acid binding"/>
    <property type="evidence" value="ECO:0007669"/>
    <property type="project" value="InterPro"/>
</dbReference>
<dbReference type="SMART" id="SM00443">
    <property type="entry name" value="G_patch"/>
    <property type="match status" value="1"/>
</dbReference>
<evidence type="ECO:0000313" key="3">
    <source>
        <dbReference type="EMBL" id="KRX00093.1"/>
    </source>
</evidence>
<dbReference type="OMA" id="AFCENYP"/>
<feature type="compositionally biased region" description="Low complexity" evidence="1">
    <location>
        <begin position="152"/>
        <end position="161"/>
    </location>
</feature>
<accession>A0A0V0QCZ3</accession>
<organism evidence="3 4">
    <name type="scientific">Pseudocohnilembus persalinus</name>
    <name type="common">Ciliate</name>
    <dbReference type="NCBI Taxonomy" id="266149"/>
    <lineage>
        <taxon>Eukaryota</taxon>
        <taxon>Sar</taxon>
        <taxon>Alveolata</taxon>
        <taxon>Ciliophora</taxon>
        <taxon>Intramacronucleata</taxon>
        <taxon>Oligohymenophorea</taxon>
        <taxon>Scuticociliatia</taxon>
        <taxon>Philasterida</taxon>
        <taxon>Pseudocohnilembidae</taxon>
        <taxon>Pseudocohnilembus</taxon>
    </lineage>
</organism>
<dbReference type="PANTHER" id="PTHR23149:SF34">
    <property type="entry name" value="CHROMOSOME UNDETERMINED SCAFFOLD_106, WHOLE GENOME SHOTGUN SEQUENCE"/>
    <property type="match status" value="1"/>
</dbReference>
<dbReference type="InParanoid" id="A0A0V0QCZ3"/>
<feature type="region of interest" description="Disordered" evidence="1">
    <location>
        <begin position="142"/>
        <end position="177"/>
    </location>
</feature>
<dbReference type="AlphaFoldDB" id="A0A0V0QCZ3"/>
<proteinExistence type="predicted"/>
<protein>
    <recommendedName>
        <fullName evidence="2">G-patch domain-containing protein</fullName>
    </recommendedName>
</protein>
<dbReference type="InterPro" id="IPR050656">
    <property type="entry name" value="PINX1"/>
</dbReference>
<evidence type="ECO:0000256" key="1">
    <source>
        <dbReference type="SAM" id="MobiDB-lite"/>
    </source>
</evidence>
<gene>
    <name evidence="3" type="ORF">PPERSA_07200</name>
</gene>
<dbReference type="Pfam" id="PF01585">
    <property type="entry name" value="G-patch"/>
    <property type="match status" value="1"/>
</dbReference>
<dbReference type="Proteomes" id="UP000054937">
    <property type="component" value="Unassembled WGS sequence"/>
</dbReference>
<feature type="domain" description="G-patch" evidence="2">
    <location>
        <begin position="21"/>
        <end position="67"/>
    </location>
</feature>
<dbReference type="PANTHER" id="PTHR23149">
    <property type="entry name" value="G PATCH DOMAIN CONTAINING PROTEIN"/>
    <property type="match status" value="1"/>
</dbReference>
<dbReference type="EMBL" id="LDAU01000195">
    <property type="protein sequence ID" value="KRX00093.1"/>
    <property type="molecule type" value="Genomic_DNA"/>
</dbReference>
<keyword evidence="4" id="KW-1185">Reference proteome</keyword>
<comment type="caution">
    <text evidence="3">The sequence shown here is derived from an EMBL/GenBank/DDBJ whole genome shotgun (WGS) entry which is preliminary data.</text>
</comment>
<name>A0A0V0QCZ3_PSEPJ</name>